<feature type="transmembrane region" description="Helical" evidence="1">
    <location>
        <begin position="44"/>
        <end position="69"/>
    </location>
</feature>
<evidence type="ECO:0000313" key="3">
    <source>
        <dbReference type="Proteomes" id="UP000250222"/>
    </source>
</evidence>
<dbReference type="EMBL" id="UETB01000004">
    <property type="protein sequence ID" value="SSA40679.1"/>
    <property type="molecule type" value="Genomic_DNA"/>
</dbReference>
<evidence type="ECO:0000256" key="1">
    <source>
        <dbReference type="SAM" id="Phobius"/>
    </source>
</evidence>
<name>A0A2Y9ADK5_9MICO</name>
<evidence type="ECO:0000313" key="2">
    <source>
        <dbReference type="EMBL" id="SSA40679.1"/>
    </source>
</evidence>
<dbReference type="OrthoDB" id="3240470at2"/>
<feature type="transmembrane region" description="Helical" evidence="1">
    <location>
        <begin position="81"/>
        <end position="109"/>
    </location>
</feature>
<keyword evidence="1" id="KW-1133">Transmembrane helix</keyword>
<dbReference type="Pfam" id="PF11188">
    <property type="entry name" value="DUF2975"/>
    <property type="match status" value="1"/>
</dbReference>
<reference evidence="2 3" key="1">
    <citation type="submission" date="2016-10" db="EMBL/GenBank/DDBJ databases">
        <authorList>
            <person name="Cai Z."/>
        </authorList>
    </citation>
    <scope>NUCLEOTIDE SEQUENCE [LARGE SCALE GENOMIC DNA]</scope>
    <source>
        <strain evidence="2 3">CGMCC 1.10826</strain>
    </source>
</reference>
<evidence type="ECO:0008006" key="4">
    <source>
        <dbReference type="Google" id="ProtNLM"/>
    </source>
</evidence>
<gene>
    <name evidence="2" type="ORF">SAMN05216184_104235</name>
</gene>
<proteinExistence type="predicted"/>
<accession>A0A2Y9ADK5</accession>
<dbReference type="InterPro" id="IPR021354">
    <property type="entry name" value="DUF2975"/>
</dbReference>
<keyword evidence="3" id="KW-1185">Reference proteome</keyword>
<feature type="transmembrane region" description="Helical" evidence="1">
    <location>
        <begin position="121"/>
        <end position="143"/>
    </location>
</feature>
<protein>
    <recommendedName>
        <fullName evidence="4">DUF2975 domain-containing protein</fullName>
    </recommendedName>
</protein>
<dbReference type="Proteomes" id="UP000250222">
    <property type="component" value="Unassembled WGS sequence"/>
</dbReference>
<feature type="transmembrane region" description="Helical" evidence="1">
    <location>
        <begin position="12"/>
        <end position="32"/>
    </location>
</feature>
<dbReference type="RefSeq" id="WP_110852136.1">
    <property type="nucleotide sequence ID" value="NZ_QKLZ01000004.1"/>
</dbReference>
<keyword evidence="1" id="KW-0812">Transmembrane</keyword>
<dbReference type="AlphaFoldDB" id="A0A2Y9ADK5"/>
<keyword evidence="1" id="KW-0472">Membrane</keyword>
<organism evidence="2 3">
    <name type="scientific">Georgenia satyanarayanai</name>
    <dbReference type="NCBI Taxonomy" id="860221"/>
    <lineage>
        <taxon>Bacteria</taxon>
        <taxon>Bacillati</taxon>
        <taxon>Actinomycetota</taxon>
        <taxon>Actinomycetes</taxon>
        <taxon>Micrococcales</taxon>
        <taxon>Bogoriellaceae</taxon>
        <taxon>Georgenia</taxon>
    </lineage>
</organism>
<sequence>MGRYVIRVLQLVIAVALAGSVVVQAVLLPLLWVDLDGLATGPRVAFAASLFLGVVCLQVIAVCILRLLGMVRRGTVFSTGAFRYVDVVIGAIAAASVLVLGVAVTFAVVNRTTPGDEVAPGVVGLLCGIALVVAGVALVVYVMRTLLVQAVETAARAEHLRSELDEVI</sequence>